<dbReference type="SUPFAM" id="SSF102114">
    <property type="entry name" value="Radical SAM enzymes"/>
    <property type="match status" value="1"/>
</dbReference>
<name>A0A1F5B1C2_9BACT</name>
<dbReference type="InterPro" id="IPR007197">
    <property type="entry name" value="rSAM"/>
</dbReference>
<sequence>MEQFKRNPVSFSEIKKELIVKRKEGFDFVNFTGGEPTMHPDFPEIAKYAKELGYRIYIGTNGCMLAKKEFCEDTVPFLDEISFSIHGHTAPLHDVLVGRKGAFRDIVAAIQNIDALGFTNKFANSVMVRDNFESAGSILEFLGERGFSQVLFSNLAPEGMGLRQYKDLSVRIDEWRRKVPELVAIVEKYEMTMRFFGLPLCALKQYAFLSNDLFWDARTTIERSGAPIPALVDVPGDVPARNRVKTDRCGMCAYGKMCFGVFDAYVANFGDTELRPFCDEE</sequence>
<gene>
    <name evidence="6" type="ORF">A2Z10_00225</name>
</gene>
<evidence type="ECO:0000313" key="7">
    <source>
        <dbReference type="Proteomes" id="UP000176639"/>
    </source>
</evidence>
<dbReference type="GO" id="GO:0051536">
    <property type="term" value="F:iron-sulfur cluster binding"/>
    <property type="evidence" value="ECO:0007669"/>
    <property type="project" value="UniProtKB-KW"/>
</dbReference>
<keyword evidence="1" id="KW-0949">S-adenosyl-L-methionine</keyword>
<evidence type="ECO:0000256" key="4">
    <source>
        <dbReference type="ARBA" id="ARBA00023014"/>
    </source>
</evidence>
<dbReference type="CDD" id="cd01335">
    <property type="entry name" value="Radical_SAM"/>
    <property type="match status" value="1"/>
</dbReference>
<dbReference type="EMBL" id="MEYI01000004">
    <property type="protein sequence ID" value="OGD24367.1"/>
    <property type="molecule type" value="Genomic_DNA"/>
</dbReference>
<accession>A0A1F5B1C2</accession>
<dbReference type="AlphaFoldDB" id="A0A1F5B1C2"/>
<organism evidence="6 7">
    <name type="scientific">Candidatus Azambacteria bacterium RBG_16_47_10</name>
    <dbReference type="NCBI Taxonomy" id="1797292"/>
    <lineage>
        <taxon>Bacteria</taxon>
        <taxon>Candidatus Azamiibacteriota</taxon>
    </lineage>
</organism>
<dbReference type="Gene3D" id="3.20.20.70">
    <property type="entry name" value="Aldolase class I"/>
    <property type="match status" value="1"/>
</dbReference>
<keyword evidence="4" id="KW-0411">Iron-sulfur</keyword>
<dbReference type="Proteomes" id="UP000176639">
    <property type="component" value="Unassembled WGS sequence"/>
</dbReference>
<evidence type="ECO:0000256" key="2">
    <source>
        <dbReference type="ARBA" id="ARBA00022723"/>
    </source>
</evidence>
<reference evidence="6 7" key="1">
    <citation type="journal article" date="2016" name="Nat. Commun.">
        <title>Thousands of microbial genomes shed light on interconnected biogeochemical processes in an aquifer system.</title>
        <authorList>
            <person name="Anantharaman K."/>
            <person name="Brown C.T."/>
            <person name="Hug L.A."/>
            <person name="Sharon I."/>
            <person name="Castelle C.J."/>
            <person name="Probst A.J."/>
            <person name="Thomas B.C."/>
            <person name="Singh A."/>
            <person name="Wilkins M.J."/>
            <person name="Karaoz U."/>
            <person name="Brodie E.L."/>
            <person name="Williams K.H."/>
            <person name="Hubbard S.S."/>
            <person name="Banfield J.F."/>
        </authorList>
    </citation>
    <scope>NUCLEOTIDE SEQUENCE [LARGE SCALE GENOMIC DNA]</scope>
</reference>
<dbReference type="InterPro" id="IPR058240">
    <property type="entry name" value="rSAM_sf"/>
</dbReference>
<keyword evidence="3" id="KW-0408">Iron</keyword>
<evidence type="ECO:0000313" key="6">
    <source>
        <dbReference type="EMBL" id="OGD24367.1"/>
    </source>
</evidence>
<keyword evidence="2" id="KW-0479">Metal-binding</keyword>
<dbReference type="PROSITE" id="PS51918">
    <property type="entry name" value="RADICAL_SAM"/>
    <property type="match status" value="1"/>
</dbReference>
<feature type="domain" description="Radical SAM core" evidence="5">
    <location>
        <begin position="1"/>
        <end position="199"/>
    </location>
</feature>
<dbReference type="PANTHER" id="PTHR11228:SF7">
    <property type="entry name" value="PQQA PEPTIDE CYCLASE"/>
    <property type="match status" value="1"/>
</dbReference>
<proteinExistence type="predicted"/>
<dbReference type="Pfam" id="PF04055">
    <property type="entry name" value="Radical_SAM"/>
    <property type="match status" value="1"/>
</dbReference>
<evidence type="ECO:0000259" key="5">
    <source>
        <dbReference type="PROSITE" id="PS51918"/>
    </source>
</evidence>
<dbReference type="GO" id="GO:0003824">
    <property type="term" value="F:catalytic activity"/>
    <property type="evidence" value="ECO:0007669"/>
    <property type="project" value="InterPro"/>
</dbReference>
<protein>
    <recommendedName>
        <fullName evidence="5">Radical SAM core domain-containing protein</fullName>
    </recommendedName>
</protein>
<dbReference type="InterPro" id="IPR013785">
    <property type="entry name" value="Aldolase_TIM"/>
</dbReference>
<comment type="caution">
    <text evidence="6">The sequence shown here is derived from an EMBL/GenBank/DDBJ whole genome shotgun (WGS) entry which is preliminary data.</text>
</comment>
<evidence type="ECO:0000256" key="3">
    <source>
        <dbReference type="ARBA" id="ARBA00023004"/>
    </source>
</evidence>
<dbReference type="InterPro" id="IPR050377">
    <property type="entry name" value="Radical_SAM_PqqE_MftC-like"/>
</dbReference>
<dbReference type="PANTHER" id="PTHR11228">
    <property type="entry name" value="RADICAL SAM DOMAIN PROTEIN"/>
    <property type="match status" value="1"/>
</dbReference>
<dbReference type="GO" id="GO:0046872">
    <property type="term" value="F:metal ion binding"/>
    <property type="evidence" value="ECO:0007669"/>
    <property type="project" value="UniProtKB-KW"/>
</dbReference>
<evidence type="ECO:0000256" key="1">
    <source>
        <dbReference type="ARBA" id="ARBA00022691"/>
    </source>
</evidence>